<reference evidence="2" key="1">
    <citation type="submission" date="2016-10" db="EMBL/GenBank/DDBJ databases">
        <authorList>
            <person name="Varghese N."/>
            <person name="Submissions S."/>
        </authorList>
    </citation>
    <scope>NUCLEOTIDE SEQUENCE [LARGE SCALE GENOMIC DNA]</scope>
    <source>
        <strain evidence="2">CGMCC 1.9230</strain>
    </source>
</reference>
<sequence>MSAKEIVQKFYKSDALIDSDVMKEFLHPDVLLDWNSSKGFLQLNYDSLLNLSHDLSKAYVRSKIRISQIIAENDTISVRYSHFVKTIENPREEMLLAHFMAIWQIKDNKLFRGYQMSQLS</sequence>
<protein>
    <recommendedName>
        <fullName evidence="3">SnoaL-like domain-containing protein</fullName>
    </recommendedName>
</protein>
<dbReference type="OrthoDB" id="1452256at2"/>
<dbReference type="AlphaFoldDB" id="A0A1H5WC22"/>
<dbReference type="SUPFAM" id="SSF54427">
    <property type="entry name" value="NTF2-like"/>
    <property type="match status" value="1"/>
</dbReference>
<evidence type="ECO:0000313" key="1">
    <source>
        <dbReference type="EMBL" id="SEF97022.1"/>
    </source>
</evidence>
<dbReference type="RefSeq" id="WP_103999501.1">
    <property type="nucleotide sequence ID" value="NZ_FNVP01000004.1"/>
</dbReference>
<name>A0A1H5WC22_9FLAO</name>
<keyword evidence="2" id="KW-1185">Reference proteome</keyword>
<proteinExistence type="predicted"/>
<dbReference type="EMBL" id="FNVP01000004">
    <property type="protein sequence ID" value="SEF97022.1"/>
    <property type="molecule type" value="Genomic_DNA"/>
</dbReference>
<dbReference type="Gene3D" id="3.10.450.50">
    <property type="match status" value="1"/>
</dbReference>
<dbReference type="Proteomes" id="UP000236737">
    <property type="component" value="Unassembled WGS sequence"/>
</dbReference>
<evidence type="ECO:0000313" key="2">
    <source>
        <dbReference type="Proteomes" id="UP000236737"/>
    </source>
</evidence>
<dbReference type="InterPro" id="IPR032710">
    <property type="entry name" value="NTF2-like_dom_sf"/>
</dbReference>
<organism evidence="1 2">
    <name type="scientific">Flavobacterium urumqiense</name>
    <dbReference type="NCBI Taxonomy" id="935224"/>
    <lineage>
        <taxon>Bacteria</taxon>
        <taxon>Pseudomonadati</taxon>
        <taxon>Bacteroidota</taxon>
        <taxon>Flavobacteriia</taxon>
        <taxon>Flavobacteriales</taxon>
        <taxon>Flavobacteriaceae</taxon>
        <taxon>Flavobacterium</taxon>
    </lineage>
</organism>
<gene>
    <name evidence="1" type="ORF">SAMN04488130_104125</name>
</gene>
<evidence type="ECO:0008006" key="3">
    <source>
        <dbReference type="Google" id="ProtNLM"/>
    </source>
</evidence>
<accession>A0A1H5WC22</accession>